<feature type="binding site" description="covalent" evidence="12">
    <location>
        <position position="336"/>
    </location>
    <ligand>
        <name>heme c</name>
        <dbReference type="ChEBI" id="CHEBI:61717"/>
        <label>3</label>
    </ligand>
</feature>
<dbReference type="PROSITE" id="PS51007">
    <property type="entry name" value="CYTC"/>
    <property type="match status" value="3"/>
</dbReference>
<protein>
    <submittedName>
        <fullName evidence="16">Cytochrome C</fullName>
    </submittedName>
</protein>
<feature type="transmembrane region" description="Helical" evidence="14">
    <location>
        <begin position="7"/>
        <end position="27"/>
    </location>
</feature>
<dbReference type="Proteomes" id="UP000244940">
    <property type="component" value="Unassembled WGS sequence"/>
</dbReference>
<keyword evidence="11 14" id="KW-0472">Membrane</keyword>
<evidence type="ECO:0000256" key="2">
    <source>
        <dbReference type="ARBA" id="ARBA00022448"/>
    </source>
</evidence>
<dbReference type="InterPro" id="IPR051459">
    <property type="entry name" value="Cytochrome_c-type_DH"/>
</dbReference>
<feature type="binding site" description="covalent" evidence="12">
    <location>
        <position position="205"/>
    </location>
    <ligand>
        <name>heme c</name>
        <dbReference type="ChEBI" id="CHEBI:61717"/>
        <label>2</label>
    </ligand>
</feature>
<keyword evidence="8" id="KW-0677">Repeat</keyword>
<dbReference type="GO" id="GO:0016614">
    <property type="term" value="F:oxidoreductase activity, acting on CH-OH group of donors"/>
    <property type="evidence" value="ECO:0007669"/>
    <property type="project" value="InterPro"/>
</dbReference>
<dbReference type="InterPro" id="IPR036909">
    <property type="entry name" value="Cyt_c-like_dom_sf"/>
</dbReference>
<evidence type="ECO:0000256" key="8">
    <source>
        <dbReference type="ARBA" id="ARBA00022737"/>
    </source>
</evidence>
<feature type="binding site" description="covalent" evidence="12">
    <location>
        <position position="202"/>
    </location>
    <ligand>
        <name>heme c</name>
        <dbReference type="ChEBI" id="CHEBI:61717"/>
        <label>2</label>
    </ligand>
</feature>
<dbReference type="SUPFAM" id="SSF46626">
    <property type="entry name" value="Cytochrome c"/>
    <property type="match status" value="3"/>
</dbReference>
<feature type="binding site" description="covalent" evidence="12">
    <location>
        <position position="59"/>
    </location>
    <ligand>
        <name>heme c</name>
        <dbReference type="ChEBI" id="CHEBI:61717"/>
        <label>1</label>
    </ligand>
</feature>
<keyword evidence="7" id="KW-0732">Signal</keyword>
<keyword evidence="14" id="KW-1133">Transmembrane helix</keyword>
<evidence type="ECO:0000256" key="11">
    <source>
        <dbReference type="ARBA" id="ARBA00023136"/>
    </source>
</evidence>
<dbReference type="PRINTS" id="PR00605">
    <property type="entry name" value="CYTCHROMECIC"/>
</dbReference>
<dbReference type="InterPro" id="IPR009056">
    <property type="entry name" value="Cyt_c-like_dom"/>
</dbReference>
<dbReference type="EMBL" id="QEYD01000010">
    <property type="protein sequence ID" value="PWE27598.1"/>
    <property type="molecule type" value="Genomic_DNA"/>
</dbReference>
<reference evidence="16 17" key="1">
    <citation type="submission" date="2018-05" db="EMBL/GenBank/DDBJ databases">
        <title>Pararhodobacter marina sp. nov., isolated from deep-sea water of the Indian Ocean.</title>
        <authorList>
            <person name="Lai Q.Sr."/>
            <person name="Liu X."/>
            <person name="Shao Z."/>
        </authorList>
    </citation>
    <scope>NUCLEOTIDE SEQUENCE [LARGE SCALE GENOMIC DNA]</scope>
    <source>
        <strain evidence="16 17">CIC4N-9</strain>
    </source>
</reference>
<dbReference type="GO" id="GO:0005886">
    <property type="term" value="C:plasma membrane"/>
    <property type="evidence" value="ECO:0007669"/>
    <property type="project" value="UniProtKB-SubCell"/>
</dbReference>
<dbReference type="PANTHER" id="PTHR35008:SF8">
    <property type="entry name" value="ALCOHOL DEHYDROGENASE CYTOCHROME C SUBUNIT"/>
    <property type="match status" value="1"/>
</dbReference>
<comment type="cofactor">
    <cofactor evidence="12">
        <name>heme c</name>
        <dbReference type="ChEBI" id="CHEBI:61717"/>
    </cofactor>
    <text evidence="12">Binds 3 heme c groups covalently per subunit.</text>
</comment>
<dbReference type="AlphaFoldDB" id="A0A2U2C6T2"/>
<keyword evidence="10 13" id="KW-0408">Iron</keyword>
<feature type="domain" description="Cytochrome c" evidence="15">
    <location>
        <begin position="42"/>
        <end position="145"/>
    </location>
</feature>
<feature type="binding site" description="covalent" evidence="12">
    <location>
        <position position="339"/>
    </location>
    <ligand>
        <name>heme c</name>
        <dbReference type="ChEBI" id="CHEBI:61717"/>
        <label>3</label>
    </ligand>
</feature>
<evidence type="ECO:0000256" key="9">
    <source>
        <dbReference type="ARBA" id="ARBA00022982"/>
    </source>
</evidence>
<evidence type="ECO:0000256" key="3">
    <source>
        <dbReference type="ARBA" id="ARBA00022475"/>
    </source>
</evidence>
<dbReference type="InterPro" id="IPR008168">
    <property type="entry name" value="Cyt_C_IC"/>
</dbReference>
<evidence type="ECO:0000256" key="1">
    <source>
        <dbReference type="ARBA" id="ARBA00004236"/>
    </source>
</evidence>
<comment type="subcellular location">
    <subcellularLocation>
        <location evidence="1">Cell membrane</location>
    </subcellularLocation>
</comment>
<name>A0A2U2C6T2_9RHOB</name>
<dbReference type="PANTHER" id="PTHR35008">
    <property type="entry name" value="BLL4482 PROTEIN-RELATED"/>
    <property type="match status" value="1"/>
</dbReference>
<keyword evidence="2" id="KW-0813">Transport</keyword>
<keyword evidence="14" id="KW-0812">Transmembrane</keyword>
<sequence>MRTFLKVIGGLVVLGIIALLAIIFVPVQRTPAQTALADDWQPEEGHGEYAMRLSDCMACHTEEGGEPFAGNRAIESPLGTIYSTNITPDEETGIGGWSLADFRAALYDGVRPDGTHLYPAMPYENFRHITEEDVRAMYDYFMNEVEPVNQQVEETALSFPFDQRWGLRLWKWVALDDPGFVPEYDDPVLARGEYIVEGPGHCSACHSPRNTVMAQAGLQAGDPEFLAGGEIAGWTAPPLRGPQSAVRGWSEEDIAMILGTGRNAHAALNGEMQLVARDSSQYFTDEDLGAVAAFLVGLNDDVEPVAEDPGETETERLLASASPDMGLGARLYIDNCNACHFVDGRGADEVFPELAGNSLVTAESPRGLLTMILGGSQLPSTALRPYRLQMPGFGQRLDDEEVAALASFLRSGWGNSAAAVDAATVADTRASLE</sequence>
<gene>
    <name evidence="16" type="ORF">C4N9_16305</name>
</gene>
<feature type="domain" description="Cytochrome c" evidence="15">
    <location>
        <begin position="187"/>
        <end position="299"/>
    </location>
</feature>
<evidence type="ECO:0000256" key="6">
    <source>
        <dbReference type="ARBA" id="ARBA00022723"/>
    </source>
</evidence>
<evidence type="ECO:0000313" key="17">
    <source>
        <dbReference type="Proteomes" id="UP000244940"/>
    </source>
</evidence>
<keyword evidence="9" id="KW-0249">Electron transport</keyword>
<dbReference type="RefSeq" id="WP_109534409.1">
    <property type="nucleotide sequence ID" value="NZ_QEYD01000010.1"/>
</dbReference>
<feature type="binding site" description="axial binding residue" evidence="13">
    <location>
        <position position="340"/>
    </location>
    <ligand>
        <name>heme c</name>
        <dbReference type="ChEBI" id="CHEBI:61717"/>
        <label>3</label>
    </ligand>
    <ligandPart>
        <name>Fe</name>
        <dbReference type="ChEBI" id="CHEBI:18248"/>
    </ligandPart>
</feature>
<evidence type="ECO:0000256" key="5">
    <source>
        <dbReference type="ARBA" id="ARBA00022660"/>
    </source>
</evidence>
<proteinExistence type="predicted"/>
<keyword evidence="5" id="KW-0679">Respiratory chain</keyword>
<evidence type="ECO:0000256" key="12">
    <source>
        <dbReference type="PIRSR" id="PIRSR000018-50"/>
    </source>
</evidence>
<keyword evidence="3" id="KW-1003">Cell membrane</keyword>
<feature type="domain" description="Cytochrome c" evidence="15">
    <location>
        <begin position="323"/>
        <end position="413"/>
    </location>
</feature>
<evidence type="ECO:0000313" key="16">
    <source>
        <dbReference type="EMBL" id="PWE27598.1"/>
    </source>
</evidence>
<feature type="binding site" description="covalent" evidence="12">
    <location>
        <position position="56"/>
    </location>
    <ligand>
        <name>heme c</name>
        <dbReference type="ChEBI" id="CHEBI:61717"/>
        <label>1</label>
    </ligand>
</feature>
<dbReference type="OrthoDB" id="9811281at2"/>
<dbReference type="Gene3D" id="1.10.760.10">
    <property type="entry name" value="Cytochrome c-like domain"/>
    <property type="match status" value="3"/>
</dbReference>
<keyword evidence="17" id="KW-1185">Reference proteome</keyword>
<evidence type="ECO:0000256" key="13">
    <source>
        <dbReference type="PIRSR" id="PIRSR000018-51"/>
    </source>
</evidence>
<dbReference type="GO" id="GO:0020037">
    <property type="term" value="F:heme binding"/>
    <property type="evidence" value="ECO:0007669"/>
    <property type="project" value="InterPro"/>
</dbReference>
<dbReference type="GO" id="GO:0009055">
    <property type="term" value="F:electron transfer activity"/>
    <property type="evidence" value="ECO:0007669"/>
    <property type="project" value="InterPro"/>
</dbReference>
<dbReference type="GO" id="GO:0005506">
    <property type="term" value="F:iron ion binding"/>
    <property type="evidence" value="ECO:0007669"/>
    <property type="project" value="InterPro"/>
</dbReference>
<evidence type="ECO:0000259" key="15">
    <source>
        <dbReference type="PROSITE" id="PS51007"/>
    </source>
</evidence>
<evidence type="ECO:0000256" key="14">
    <source>
        <dbReference type="SAM" id="Phobius"/>
    </source>
</evidence>
<dbReference type="GeneID" id="94366460"/>
<keyword evidence="6 13" id="KW-0479">Metal-binding</keyword>
<keyword evidence="4 12" id="KW-0349">Heme</keyword>
<dbReference type="Pfam" id="PF00034">
    <property type="entry name" value="Cytochrom_C"/>
    <property type="match status" value="1"/>
</dbReference>
<feature type="binding site" description="axial binding residue" evidence="13">
    <location>
        <position position="60"/>
    </location>
    <ligand>
        <name>heme c</name>
        <dbReference type="ChEBI" id="CHEBI:61717"/>
        <label>1</label>
    </ligand>
    <ligandPart>
        <name>Fe</name>
        <dbReference type="ChEBI" id="CHEBI:18248"/>
    </ligandPart>
</feature>
<comment type="caution">
    <text evidence="16">The sequence shown here is derived from an EMBL/GenBank/DDBJ whole genome shotgun (WGS) entry which is preliminary data.</text>
</comment>
<accession>A0A2U2C6T2</accession>
<evidence type="ECO:0000256" key="4">
    <source>
        <dbReference type="ARBA" id="ARBA00022617"/>
    </source>
</evidence>
<feature type="binding site" description="axial binding residue" evidence="13">
    <location>
        <position position="206"/>
    </location>
    <ligand>
        <name>heme c</name>
        <dbReference type="ChEBI" id="CHEBI:61717"/>
        <label>2</label>
    </ligand>
    <ligandPart>
        <name>Fe</name>
        <dbReference type="ChEBI" id="CHEBI:18248"/>
    </ligandPart>
</feature>
<evidence type="ECO:0000256" key="7">
    <source>
        <dbReference type="ARBA" id="ARBA00022729"/>
    </source>
</evidence>
<evidence type="ECO:0000256" key="10">
    <source>
        <dbReference type="ARBA" id="ARBA00023004"/>
    </source>
</evidence>
<organism evidence="16 17">
    <name type="scientific">Pararhodobacter marinus</name>
    <dbReference type="NCBI Taxonomy" id="2184063"/>
    <lineage>
        <taxon>Bacteria</taxon>
        <taxon>Pseudomonadati</taxon>
        <taxon>Pseudomonadota</taxon>
        <taxon>Alphaproteobacteria</taxon>
        <taxon>Rhodobacterales</taxon>
        <taxon>Paracoccaceae</taxon>
        <taxon>Pararhodobacter</taxon>
    </lineage>
</organism>
<dbReference type="PIRSF" id="PIRSF000018">
    <property type="entry name" value="Mb_ADH_cyt_c"/>
    <property type="match status" value="1"/>
</dbReference>
<dbReference type="InterPro" id="IPR014353">
    <property type="entry name" value="Membr-bd_ADH_cyt_c"/>
</dbReference>